<dbReference type="GO" id="GO:0016020">
    <property type="term" value="C:membrane"/>
    <property type="evidence" value="ECO:0007669"/>
    <property type="project" value="UniProtKB-SubCell"/>
</dbReference>
<accession>A0A1G6WY11</accession>
<keyword evidence="4 5" id="KW-0472">Membrane</keyword>
<evidence type="ECO:0000256" key="2">
    <source>
        <dbReference type="ARBA" id="ARBA00022692"/>
    </source>
</evidence>
<dbReference type="InterPro" id="IPR007300">
    <property type="entry name" value="CidB/LrgB"/>
</dbReference>
<dbReference type="Pfam" id="PF04172">
    <property type="entry name" value="LrgB"/>
    <property type="match status" value="1"/>
</dbReference>
<sequence length="253" mass="25783">MTDPITAVTAASGLAALGALQRSPLPWLALTLLAYLAALWLYRRSGNNPFLLPVLTAVVGIVCVLLVLGVPYPVYFEGVQLIHFFVGPATVALAVPLYSQLGKIRQIWRPVAIALLAGSVAAIASAVLVAWALGGSLQTLMSLAPKSATIPIATAVAERLGGIASLAAVAVAITGIAGAVIAGPLLRLLRLNDDPVVRGFAVGLTAHAIGTARELQANPTAGSFAALAMALNGIATALLMPAVAALLHWAGVW</sequence>
<dbReference type="STRING" id="187868.SAMN05192589_108134"/>
<keyword evidence="7" id="KW-1185">Reference proteome</keyword>
<evidence type="ECO:0000313" key="7">
    <source>
        <dbReference type="Proteomes" id="UP000198781"/>
    </source>
</evidence>
<comment type="subcellular location">
    <subcellularLocation>
        <location evidence="1">Membrane</location>
        <topology evidence="1">Multi-pass membrane protein</topology>
    </subcellularLocation>
</comment>
<name>A0A1G6WY11_9BURK</name>
<dbReference type="RefSeq" id="WP_092744392.1">
    <property type="nucleotide sequence ID" value="NZ_FMZC01000008.1"/>
</dbReference>
<dbReference type="OrthoDB" id="9811701at2"/>
<dbReference type="PANTHER" id="PTHR30249:SF0">
    <property type="entry name" value="PLASTIDAL GLYCOLATE_GLYCERATE TRANSLOCATOR 1, CHLOROPLASTIC"/>
    <property type="match status" value="1"/>
</dbReference>
<evidence type="ECO:0000313" key="6">
    <source>
        <dbReference type="EMBL" id="SDD70751.1"/>
    </source>
</evidence>
<feature type="transmembrane region" description="Helical" evidence="5">
    <location>
        <begin position="224"/>
        <end position="250"/>
    </location>
</feature>
<evidence type="ECO:0000256" key="1">
    <source>
        <dbReference type="ARBA" id="ARBA00004141"/>
    </source>
</evidence>
<keyword evidence="3 5" id="KW-1133">Transmembrane helix</keyword>
<feature type="transmembrane region" description="Helical" evidence="5">
    <location>
        <begin position="81"/>
        <end position="99"/>
    </location>
</feature>
<feature type="transmembrane region" description="Helical" evidence="5">
    <location>
        <begin position="163"/>
        <end position="186"/>
    </location>
</feature>
<proteinExistence type="predicted"/>
<feature type="transmembrane region" description="Helical" evidence="5">
    <location>
        <begin position="111"/>
        <end position="133"/>
    </location>
</feature>
<organism evidence="6 7">
    <name type="scientific">Paracidovorax valerianellae</name>
    <dbReference type="NCBI Taxonomy" id="187868"/>
    <lineage>
        <taxon>Bacteria</taxon>
        <taxon>Pseudomonadati</taxon>
        <taxon>Pseudomonadota</taxon>
        <taxon>Betaproteobacteria</taxon>
        <taxon>Burkholderiales</taxon>
        <taxon>Comamonadaceae</taxon>
        <taxon>Paracidovorax</taxon>
    </lineage>
</organism>
<dbReference type="AlphaFoldDB" id="A0A1G6WY11"/>
<evidence type="ECO:0000256" key="5">
    <source>
        <dbReference type="SAM" id="Phobius"/>
    </source>
</evidence>
<dbReference type="PANTHER" id="PTHR30249">
    <property type="entry name" value="PUTATIVE SEROTONIN TRANSPORTER"/>
    <property type="match status" value="1"/>
</dbReference>
<feature type="transmembrane region" description="Helical" evidence="5">
    <location>
        <begin position="25"/>
        <end position="42"/>
    </location>
</feature>
<evidence type="ECO:0000256" key="4">
    <source>
        <dbReference type="ARBA" id="ARBA00023136"/>
    </source>
</evidence>
<keyword evidence="2 5" id="KW-0812">Transmembrane</keyword>
<gene>
    <name evidence="6" type="ORF">SAMN05192589_108134</name>
</gene>
<protein>
    <submittedName>
        <fullName evidence="6">TIGR00659 family protein</fullName>
    </submittedName>
</protein>
<dbReference type="EMBL" id="FMZC01000008">
    <property type="protein sequence ID" value="SDD70751.1"/>
    <property type="molecule type" value="Genomic_DNA"/>
</dbReference>
<feature type="transmembrane region" description="Helical" evidence="5">
    <location>
        <begin position="54"/>
        <end position="75"/>
    </location>
</feature>
<reference evidence="6 7" key="1">
    <citation type="submission" date="2016-10" db="EMBL/GenBank/DDBJ databases">
        <authorList>
            <person name="de Groot N.N."/>
        </authorList>
    </citation>
    <scope>NUCLEOTIDE SEQUENCE [LARGE SCALE GENOMIC DNA]</scope>
    <source>
        <strain evidence="6 7">DSM 16619</strain>
    </source>
</reference>
<dbReference type="Proteomes" id="UP000198781">
    <property type="component" value="Unassembled WGS sequence"/>
</dbReference>
<evidence type="ECO:0000256" key="3">
    <source>
        <dbReference type="ARBA" id="ARBA00022989"/>
    </source>
</evidence>